<dbReference type="Proteomes" id="UP000321306">
    <property type="component" value="Unassembled WGS sequence"/>
</dbReference>
<evidence type="ECO:0000313" key="3">
    <source>
        <dbReference type="Proteomes" id="UP000321306"/>
    </source>
</evidence>
<reference evidence="2 3" key="1">
    <citation type="submission" date="2019-07" db="EMBL/GenBank/DDBJ databases">
        <title>Whole genome shotgun sequence of Deinococcus cellulosilyticus NBRC 106333.</title>
        <authorList>
            <person name="Hosoyama A."/>
            <person name="Uohara A."/>
            <person name="Ohji S."/>
            <person name="Ichikawa N."/>
        </authorList>
    </citation>
    <scope>NUCLEOTIDE SEQUENCE [LARGE SCALE GENOMIC DNA]</scope>
    <source>
        <strain evidence="2 3">NBRC 106333</strain>
    </source>
</reference>
<comment type="caution">
    <text evidence="2">The sequence shown here is derived from an EMBL/GenBank/DDBJ whole genome shotgun (WGS) entry which is preliminary data.</text>
</comment>
<organism evidence="2 3">
    <name type="scientific">Deinococcus cellulosilyticus (strain DSM 18568 / NBRC 106333 / KACC 11606 / 5516J-15)</name>
    <dbReference type="NCBI Taxonomy" id="1223518"/>
    <lineage>
        <taxon>Bacteria</taxon>
        <taxon>Thermotogati</taxon>
        <taxon>Deinococcota</taxon>
        <taxon>Deinococci</taxon>
        <taxon>Deinococcales</taxon>
        <taxon>Deinococcaceae</taxon>
        <taxon>Deinococcus</taxon>
    </lineage>
</organism>
<dbReference type="CDD" id="cd03024">
    <property type="entry name" value="DsbA_FrnE"/>
    <property type="match status" value="1"/>
</dbReference>
<dbReference type="PANTHER" id="PTHR13887">
    <property type="entry name" value="GLUTATHIONE S-TRANSFERASE KAPPA"/>
    <property type="match status" value="1"/>
</dbReference>
<proteinExistence type="predicted"/>
<dbReference type="Gene3D" id="3.40.30.10">
    <property type="entry name" value="Glutaredoxin"/>
    <property type="match status" value="1"/>
</dbReference>
<dbReference type="InterPro" id="IPR001853">
    <property type="entry name" value="DSBA-like_thioredoxin_dom"/>
</dbReference>
<accession>A0A511MXK3</accession>
<sequence>MVLNHAEKTGKDQVCLVAEGFHASTLGEMQEGGICKMHYDPVRPKPYCGPMTERQTLICQDDACEIQAVPEHAVSATGHTLHIEMVSDWVCPYCPVGEANLREALQAFPDLEVTFQYTPYMLNPDLPEQGADRQAYLQEKGADPAKVRENEQKYTEMAAQVGWIYRYDLIKRSPNTLNAHRLAAFAAWQGKQLEIGHRLFAAHFTEGRNLSDLEVLLDIAQADGLDRETVRCYLQSQEDREEIRSRALAQKPIRGIRGVPSFFLNGELAVTGAEPVEVFRQAIVACLNGSAV</sequence>
<dbReference type="PANTHER" id="PTHR13887:SF41">
    <property type="entry name" value="THIOREDOXIN SUPERFAMILY PROTEIN"/>
    <property type="match status" value="1"/>
</dbReference>
<name>A0A511MXK3_DEIC1</name>
<dbReference type="InterPro" id="IPR036249">
    <property type="entry name" value="Thioredoxin-like_sf"/>
</dbReference>
<keyword evidence="3" id="KW-1185">Reference proteome</keyword>
<dbReference type="AlphaFoldDB" id="A0A511MXK3"/>
<dbReference type="EMBL" id="BJXB01000003">
    <property type="protein sequence ID" value="GEM45290.1"/>
    <property type="molecule type" value="Genomic_DNA"/>
</dbReference>
<dbReference type="GO" id="GO:0016491">
    <property type="term" value="F:oxidoreductase activity"/>
    <property type="evidence" value="ECO:0007669"/>
    <property type="project" value="InterPro"/>
</dbReference>
<feature type="domain" description="DSBA-like thioredoxin" evidence="1">
    <location>
        <begin position="83"/>
        <end position="283"/>
    </location>
</feature>
<gene>
    <name evidence="2" type="ORF">DC3_09250</name>
</gene>
<evidence type="ECO:0000259" key="1">
    <source>
        <dbReference type="Pfam" id="PF01323"/>
    </source>
</evidence>
<dbReference type="Pfam" id="PF01323">
    <property type="entry name" value="DSBA"/>
    <property type="match status" value="1"/>
</dbReference>
<protein>
    <recommendedName>
        <fullName evidence="1">DSBA-like thioredoxin domain-containing protein</fullName>
    </recommendedName>
</protein>
<evidence type="ECO:0000313" key="2">
    <source>
        <dbReference type="EMBL" id="GEM45290.1"/>
    </source>
</evidence>
<dbReference type="SUPFAM" id="SSF52833">
    <property type="entry name" value="Thioredoxin-like"/>
    <property type="match status" value="1"/>
</dbReference>